<dbReference type="Pfam" id="PF00497">
    <property type="entry name" value="SBP_bac_3"/>
    <property type="match status" value="1"/>
</dbReference>
<evidence type="ECO:0000256" key="2">
    <source>
        <dbReference type="SAM" id="Phobius"/>
    </source>
</evidence>
<dbReference type="GO" id="GO:0071111">
    <property type="term" value="F:cyclic-guanylate-specific phosphodiesterase activity"/>
    <property type="evidence" value="ECO:0007669"/>
    <property type="project" value="InterPro"/>
</dbReference>
<dbReference type="InterPro" id="IPR000160">
    <property type="entry name" value="GGDEF_dom"/>
</dbReference>
<dbReference type="InterPro" id="IPR001638">
    <property type="entry name" value="Solute-binding_3/MltF_N"/>
</dbReference>
<dbReference type="InterPro" id="IPR043128">
    <property type="entry name" value="Rev_trsase/Diguanyl_cyclase"/>
</dbReference>
<proteinExistence type="predicted"/>
<dbReference type="PROSITE" id="PS50883">
    <property type="entry name" value="EAL"/>
    <property type="match status" value="1"/>
</dbReference>
<feature type="transmembrane region" description="Helical" evidence="2">
    <location>
        <begin position="511"/>
        <end position="531"/>
    </location>
</feature>
<feature type="domain" description="EAL" evidence="3">
    <location>
        <begin position="715"/>
        <end position="965"/>
    </location>
</feature>
<evidence type="ECO:0000259" key="3">
    <source>
        <dbReference type="PROSITE" id="PS50883"/>
    </source>
</evidence>
<dbReference type="Proteomes" id="UP000823821">
    <property type="component" value="Unassembled WGS sequence"/>
</dbReference>
<feature type="coiled-coil region" evidence="1">
    <location>
        <begin position="701"/>
        <end position="728"/>
    </location>
</feature>
<sequence>MARFDWKFGLLAGMLVLCCLCREARAENPQQEIAATAPFHFFLPETMRQDYAAQRVVRVGWFDQHAVFMEEGGRVYGYAPSLLEALSRYTGWRIEWIPIPFEELADKLNNGEIDISCGISRTPERARQMTFSKLQAGFEITTLHVPMQSSIHFMDFKDFDGLRLGFFRGAYEQDIFRRLGRQFGFSFDIVEFDESLPMLQAVRDGQVDGYVDGCLSGVDTKVAGTFAIEPFYFVSRKGDTTFMPRIDEAMRQMQLVSPRYFAALFDSFLNVGSNVSITLSRGEEAWLAQKPMLRMAYSRQLESMNPAGGPLFAKLAQELAKRAGIGLTMVPAESYEEALAMLRRGEADIVSDLLPLADFTRRFGLFAGEVHYNAPIALASTRNVQPGSGLRIAATREFLSVAEAYRQIYPADNIVFYPTEKECEAAFKKGEADAWLLVYPGSAELFSRAQPYNLSITQAFYPMAFGFGPHVSPYAVSIFDKQILALSGGQVETFMRDHTPRTAQDMLFDMLARHILWVIAGIILLAALLYWRRGQVNRRNVQVLEKAAYTDSVTGGINRARFLIEGDDLLMDGAAEHVVVSVNIHKLTQINRSCGYSSGDWTIRRCYAELQNLTSGRELVAHVGGGRFLCLWQCPDDSDVERRMSQLFHAATVLGGELRHTLVLACGVARIRQFDGKVEPFVAAAETAQASIGDNTYKSSYAFYDAELDTIVQRMAALENRMQAALDAGEFVVHIQPQIELASGSVSGGEALVRWMPPDGSKIYPDEFIPLFEKNGFIRELDIYMLDQVCHWLRQRLDAGKRVVPISINQSKALFLTESYCDTFLAVLDRHNTPHDLIEVEVTESLAAFNEGLVVANLQRLKAWGIKVALDDFGKGYSSLTALQLFPVDVLKLDKEFLSDRSSPAMLESLVHLGGKLGLKVLCEGIETLKQLRFLSSIGCNYGQGYFIARPMPLAEFEEFLAQRASL</sequence>
<keyword evidence="2" id="KW-0472">Membrane</keyword>
<dbReference type="SUPFAM" id="SSF53850">
    <property type="entry name" value="Periplasmic binding protein-like II"/>
    <property type="match status" value="2"/>
</dbReference>
<dbReference type="SMART" id="SM00052">
    <property type="entry name" value="EAL"/>
    <property type="match status" value="1"/>
</dbReference>
<dbReference type="Pfam" id="PF00990">
    <property type="entry name" value="GGDEF"/>
    <property type="match status" value="1"/>
</dbReference>
<dbReference type="AlphaFoldDB" id="A0A9D2HNT1"/>
<evidence type="ECO:0000313" key="5">
    <source>
        <dbReference type="Proteomes" id="UP000823821"/>
    </source>
</evidence>
<dbReference type="EMBL" id="DWZD01000047">
    <property type="protein sequence ID" value="HJA79622.1"/>
    <property type="molecule type" value="Genomic_DNA"/>
</dbReference>
<gene>
    <name evidence="4" type="ORF">H9784_08690</name>
</gene>
<dbReference type="Gene3D" id="3.40.190.10">
    <property type="entry name" value="Periplasmic binding protein-like II"/>
    <property type="match status" value="4"/>
</dbReference>
<dbReference type="InterPro" id="IPR050706">
    <property type="entry name" value="Cyclic-di-GMP_PDE-like"/>
</dbReference>
<dbReference type="Pfam" id="PF00563">
    <property type="entry name" value="EAL"/>
    <property type="match status" value="1"/>
</dbReference>
<dbReference type="InterPro" id="IPR029787">
    <property type="entry name" value="Nucleotide_cyclase"/>
</dbReference>
<dbReference type="Gene3D" id="3.20.20.450">
    <property type="entry name" value="EAL domain"/>
    <property type="match status" value="1"/>
</dbReference>
<reference evidence="4" key="1">
    <citation type="journal article" date="2021" name="PeerJ">
        <title>Extensive microbial diversity within the chicken gut microbiome revealed by metagenomics and culture.</title>
        <authorList>
            <person name="Gilroy R."/>
            <person name="Ravi A."/>
            <person name="Getino M."/>
            <person name="Pursley I."/>
            <person name="Horton D.L."/>
            <person name="Alikhan N.F."/>
            <person name="Baker D."/>
            <person name="Gharbi K."/>
            <person name="Hall N."/>
            <person name="Watson M."/>
            <person name="Adriaenssens E.M."/>
            <person name="Foster-Nyarko E."/>
            <person name="Jarju S."/>
            <person name="Secka A."/>
            <person name="Antonio M."/>
            <person name="Oren A."/>
            <person name="Chaudhuri R.R."/>
            <person name="La Ragione R."/>
            <person name="Hildebrand F."/>
            <person name="Pallen M.J."/>
        </authorList>
    </citation>
    <scope>NUCLEOTIDE SEQUENCE</scope>
    <source>
        <strain evidence="4">5032</strain>
    </source>
</reference>
<dbReference type="PANTHER" id="PTHR33121:SF70">
    <property type="entry name" value="SIGNALING PROTEIN YKOW"/>
    <property type="match status" value="1"/>
</dbReference>
<reference evidence="4" key="2">
    <citation type="submission" date="2021-04" db="EMBL/GenBank/DDBJ databases">
        <authorList>
            <person name="Gilroy R."/>
        </authorList>
    </citation>
    <scope>NUCLEOTIDE SEQUENCE</scope>
    <source>
        <strain evidence="4">5032</strain>
    </source>
</reference>
<keyword evidence="1" id="KW-0175">Coiled coil</keyword>
<dbReference type="InterPro" id="IPR001633">
    <property type="entry name" value="EAL_dom"/>
</dbReference>
<dbReference type="SMART" id="SM00062">
    <property type="entry name" value="PBPb"/>
    <property type="match status" value="1"/>
</dbReference>
<protein>
    <submittedName>
        <fullName evidence="4">EAL domain-containing protein</fullName>
    </submittedName>
</protein>
<dbReference type="PANTHER" id="PTHR33121">
    <property type="entry name" value="CYCLIC DI-GMP PHOSPHODIESTERASE PDEF"/>
    <property type="match status" value="1"/>
</dbReference>
<dbReference type="SUPFAM" id="SSF55073">
    <property type="entry name" value="Nucleotide cyclase"/>
    <property type="match status" value="1"/>
</dbReference>
<keyword evidence="2" id="KW-1133">Transmembrane helix</keyword>
<comment type="caution">
    <text evidence="4">The sequence shown here is derived from an EMBL/GenBank/DDBJ whole genome shotgun (WGS) entry which is preliminary data.</text>
</comment>
<dbReference type="SMART" id="SM00267">
    <property type="entry name" value="GGDEF"/>
    <property type="match status" value="1"/>
</dbReference>
<keyword evidence="2" id="KW-0812">Transmembrane</keyword>
<dbReference type="Gene3D" id="3.30.70.270">
    <property type="match status" value="1"/>
</dbReference>
<dbReference type="InterPro" id="IPR035919">
    <property type="entry name" value="EAL_sf"/>
</dbReference>
<dbReference type="CDD" id="cd01948">
    <property type="entry name" value="EAL"/>
    <property type="match status" value="1"/>
</dbReference>
<dbReference type="SUPFAM" id="SSF141868">
    <property type="entry name" value="EAL domain-like"/>
    <property type="match status" value="1"/>
</dbReference>
<accession>A0A9D2HNT1</accession>
<evidence type="ECO:0000313" key="4">
    <source>
        <dbReference type="EMBL" id="HJA79622.1"/>
    </source>
</evidence>
<evidence type="ECO:0000256" key="1">
    <source>
        <dbReference type="SAM" id="Coils"/>
    </source>
</evidence>
<organism evidence="4 5">
    <name type="scientific">Candidatus Desulfovibrio intestinavium</name>
    <dbReference type="NCBI Taxonomy" id="2838534"/>
    <lineage>
        <taxon>Bacteria</taxon>
        <taxon>Pseudomonadati</taxon>
        <taxon>Thermodesulfobacteriota</taxon>
        <taxon>Desulfovibrionia</taxon>
        <taxon>Desulfovibrionales</taxon>
        <taxon>Desulfovibrionaceae</taxon>
        <taxon>Desulfovibrio</taxon>
    </lineage>
</organism>
<name>A0A9D2HNT1_9BACT</name>